<feature type="binding site" evidence="7">
    <location>
        <position position="55"/>
    </location>
    <ligand>
        <name>Zn(2+)</name>
        <dbReference type="ChEBI" id="CHEBI:29105"/>
        <label>1</label>
    </ligand>
</feature>
<keyword evidence="4 7" id="KW-0479">Metal-binding</keyword>
<protein>
    <recommendedName>
        <fullName evidence="7">Hydroxyacylglutathione hydrolase</fullName>
        <ecNumber evidence="7">3.1.2.6</ecNumber>
    </recommendedName>
    <alternativeName>
        <fullName evidence="7">Glyoxalase II</fullName>
        <shortName evidence="7">Glx II</shortName>
    </alternativeName>
</protein>
<dbReference type="PIRSF" id="PIRSF005457">
    <property type="entry name" value="Glx"/>
    <property type="match status" value="1"/>
</dbReference>
<accession>A0A1H6S0J7</accession>
<evidence type="ECO:0000256" key="4">
    <source>
        <dbReference type="ARBA" id="ARBA00022723"/>
    </source>
</evidence>
<sequence length="264" mass="29205">MLKIRPLAALDDNYIWLLTQSGSSRCWVVDPGDAQVVQRALTQYELHLEGILLTHHHSDHIDGVQALRSADTLVIGAAKDQHRLPELSLSLSAGDSFILLGRTFQVLEFPGHTLGHVGYFAPAEEAEQSPLLFCGDTLFSAGCGRLFEGSAAQMWQSLQQIMALPEETLIYATHEYTLSNLAFAQHVEPHNQALSQYTEGCRQARAANQPTLPSSLGIELAVNPFLRVQKAQVQASLREHAGLSEQASIDEYFAALRTWKDNFR</sequence>
<evidence type="ECO:0000313" key="9">
    <source>
        <dbReference type="EMBL" id="SEI61429.1"/>
    </source>
</evidence>
<dbReference type="Gene3D" id="3.60.15.10">
    <property type="entry name" value="Ribonuclease Z/Hydroxyacylglutathione hydrolase-like"/>
    <property type="match status" value="1"/>
</dbReference>
<evidence type="ECO:0000256" key="1">
    <source>
        <dbReference type="ARBA" id="ARBA00001623"/>
    </source>
</evidence>
<dbReference type="SMART" id="SM00849">
    <property type="entry name" value="Lactamase_B"/>
    <property type="match status" value="1"/>
</dbReference>
<dbReference type="InterPro" id="IPR036866">
    <property type="entry name" value="RibonucZ/Hydroxyglut_hydro"/>
</dbReference>
<dbReference type="Pfam" id="PF16123">
    <property type="entry name" value="HAGH_C"/>
    <property type="match status" value="1"/>
</dbReference>
<dbReference type="Proteomes" id="UP000242999">
    <property type="component" value="Unassembled WGS sequence"/>
</dbReference>
<dbReference type="InterPro" id="IPR001279">
    <property type="entry name" value="Metallo-B-lactamas"/>
</dbReference>
<gene>
    <name evidence="7" type="primary">gloB</name>
    <name evidence="9" type="ORF">SAMN05421831_105138</name>
</gene>
<evidence type="ECO:0000256" key="2">
    <source>
        <dbReference type="ARBA" id="ARBA00004963"/>
    </source>
</evidence>
<evidence type="ECO:0000256" key="6">
    <source>
        <dbReference type="ARBA" id="ARBA00022833"/>
    </source>
</evidence>
<dbReference type="InterPro" id="IPR035680">
    <property type="entry name" value="Clx_II_MBL"/>
</dbReference>
<feature type="binding site" evidence="7">
    <location>
        <position position="59"/>
    </location>
    <ligand>
        <name>Zn(2+)</name>
        <dbReference type="ChEBI" id="CHEBI:29105"/>
        <label>2</label>
    </ligand>
</feature>
<feature type="binding site" evidence="7">
    <location>
        <position position="60"/>
    </location>
    <ligand>
        <name>Zn(2+)</name>
        <dbReference type="ChEBI" id="CHEBI:29105"/>
        <label>2</label>
    </ligand>
</feature>
<feature type="binding site" evidence="7">
    <location>
        <position position="57"/>
    </location>
    <ligand>
        <name>Zn(2+)</name>
        <dbReference type="ChEBI" id="CHEBI:29105"/>
        <label>1</label>
    </ligand>
</feature>
<dbReference type="EC" id="3.1.2.6" evidence="7"/>
<dbReference type="RefSeq" id="WP_093309254.1">
    <property type="nucleotide sequence ID" value="NZ_FNYH01000005.1"/>
</dbReference>
<dbReference type="STRING" id="64971.SAMN05421831_105138"/>
<dbReference type="HAMAP" id="MF_01374">
    <property type="entry name" value="Glyoxalase_2"/>
    <property type="match status" value="1"/>
</dbReference>
<dbReference type="NCBIfam" id="TIGR03413">
    <property type="entry name" value="GSH_gloB"/>
    <property type="match status" value="1"/>
</dbReference>
<dbReference type="EMBL" id="FNYH01000005">
    <property type="protein sequence ID" value="SEI61429.1"/>
    <property type="molecule type" value="Genomic_DNA"/>
</dbReference>
<comment type="catalytic activity">
    <reaction evidence="1 7">
        <text>an S-(2-hydroxyacyl)glutathione + H2O = a 2-hydroxy carboxylate + glutathione + H(+)</text>
        <dbReference type="Rhea" id="RHEA:21864"/>
        <dbReference type="ChEBI" id="CHEBI:15377"/>
        <dbReference type="ChEBI" id="CHEBI:15378"/>
        <dbReference type="ChEBI" id="CHEBI:57925"/>
        <dbReference type="ChEBI" id="CHEBI:58896"/>
        <dbReference type="ChEBI" id="CHEBI:71261"/>
        <dbReference type="EC" id="3.1.2.6"/>
    </reaction>
</comment>
<comment type="function">
    <text evidence="7">Thiolesterase that catalyzes the hydrolysis of S-D-lactoyl-glutathione to form glutathione and D-lactic acid.</text>
</comment>
<name>A0A1H6S0J7_9GAMM</name>
<comment type="pathway">
    <text evidence="2 7">Secondary metabolite metabolism; methylglyoxal degradation; (R)-lactate from methylglyoxal: step 2/2.</text>
</comment>
<evidence type="ECO:0000256" key="7">
    <source>
        <dbReference type="HAMAP-Rule" id="MF_01374"/>
    </source>
</evidence>
<keyword evidence="10" id="KW-1185">Reference proteome</keyword>
<reference evidence="10" key="1">
    <citation type="submission" date="2016-10" db="EMBL/GenBank/DDBJ databases">
        <authorList>
            <person name="Varghese N."/>
            <person name="Submissions S."/>
        </authorList>
    </citation>
    <scope>NUCLEOTIDE SEQUENCE [LARGE SCALE GENOMIC DNA]</scope>
    <source>
        <strain evidence="10">DSM 7165</strain>
    </source>
</reference>
<dbReference type="GO" id="GO:0004416">
    <property type="term" value="F:hydroxyacylglutathione hydrolase activity"/>
    <property type="evidence" value="ECO:0007669"/>
    <property type="project" value="UniProtKB-UniRule"/>
</dbReference>
<feature type="binding site" evidence="7">
    <location>
        <position position="136"/>
    </location>
    <ligand>
        <name>Zn(2+)</name>
        <dbReference type="ChEBI" id="CHEBI:29105"/>
        <label>1</label>
    </ligand>
</feature>
<evidence type="ECO:0000259" key="8">
    <source>
        <dbReference type="SMART" id="SM00849"/>
    </source>
</evidence>
<evidence type="ECO:0000313" key="10">
    <source>
        <dbReference type="Proteomes" id="UP000242999"/>
    </source>
</evidence>
<dbReference type="AlphaFoldDB" id="A0A1H6S0J7"/>
<dbReference type="PANTHER" id="PTHR43705">
    <property type="entry name" value="HYDROXYACYLGLUTATHIONE HYDROLASE"/>
    <property type="match status" value="1"/>
</dbReference>
<comment type="cofactor">
    <cofactor evidence="7">
        <name>Zn(2+)</name>
        <dbReference type="ChEBI" id="CHEBI:29105"/>
    </cofactor>
    <text evidence="7">Binds 2 Zn(2+) ions per subunit.</text>
</comment>
<feature type="binding site" evidence="7">
    <location>
        <position position="112"/>
    </location>
    <ligand>
        <name>Zn(2+)</name>
        <dbReference type="ChEBI" id="CHEBI:29105"/>
        <label>1</label>
    </ligand>
</feature>
<organism evidence="9 10">
    <name type="scientific">Allopseudospirillum japonicum</name>
    <dbReference type="NCBI Taxonomy" id="64971"/>
    <lineage>
        <taxon>Bacteria</taxon>
        <taxon>Pseudomonadati</taxon>
        <taxon>Pseudomonadota</taxon>
        <taxon>Gammaproteobacteria</taxon>
        <taxon>Oceanospirillales</taxon>
        <taxon>Oceanospirillaceae</taxon>
        <taxon>Allopseudospirillum</taxon>
    </lineage>
</organism>
<feature type="binding site" evidence="7">
    <location>
        <position position="174"/>
    </location>
    <ligand>
        <name>Zn(2+)</name>
        <dbReference type="ChEBI" id="CHEBI:29105"/>
        <label>2</label>
    </ligand>
</feature>
<dbReference type="Pfam" id="PF00753">
    <property type="entry name" value="Lactamase_B"/>
    <property type="match status" value="1"/>
</dbReference>
<dbReference type="UniPathway" id="UPA00619">
    <property type="reaction ID" value="UER00676"/>
</dbReference>
<feature type="domain" description="Metallo-beta-lactamase" evidence="8">
    <location>
        <begin position="12"/>
        <end position="174"/>
    </location>
</feature>
<dbReference type="GO" id="GO:0019243">
    <property type="term" value="P:methylglyoxal catabolic process to D-lactate via S-lactoyl-glutathione"/>
    <property type="evidence" value="ECO:0007669"/>
    <property type="project" value="UniProtKB-UniRule"/>
</dbReference>
<proteinExistence type="inferred from homology"/>
<dbReference type="InterPro" id="IPR017782">
    <property type="entry name" value="Hydroxyacylglutathione_Hdrlase"/>
</dbReference>
<dbReference type="SUPFAM" id="SSF56281">
    <property type="entry name" value="Metallo-hydrolase/oxidoreductase"/>
    <property type="match status" value="1"/>
</dbReference>
<keyword evidence="6 7" id="KW-0862">Zinc</keyword>
<dbReference type="InterPro" id="IPR032282">
    <property type="entry name" value="HAGH_C"/>
</dbReference>
<evidence type="ECO:0000256" key="3">
    <source>
        <dbReference type="ARBA" id="ARBA00006759"/>
    </source>
</evidence>
<dbReference type="GO" id="GO:0046872">
    <property type="term" value="F:metal ion binding"/>
    <property type="evidence" value="ECO:0007669"/>
    <property type="project" value="UniProtKB-KW"/>
</dbReference>
<dbReference type="PANTHER" id="PTHR43705:SF1">
    <property type="entry name" value="HYDROXYACYLGLUTATHIONE HYDROLASE GLOB"/>
    <property type="match status" value="1"/>
</dbReference>
<dbReference type="OrthoDB" id="9802248at2"/>
<feature type="binding site" evidence="7">
    <location>
        <position position="136"/>
    </location>
    <ligand>
        <name>Zn(2+)</name>
        <dbReference type="ChEBI" id="CHEBI:29105"/>
        <label>2</label>
    </ligand>
</feature>
<keyword evidence="5 7" id="KW-0378">Hydrolase</keyword>
<evidence type="ECO:0000256" key="5">
    <source>
        <dbReference type="ARBA" id="ARBA00022801"/>
    </source>
</evidence>
<dbReference type="CDD" id="cd07723">
    <property type="entry name" value="hydroxyacylglutathione_hydrolase_MBL-fold"/>
    <property type="match status" value="1"/>
</dbReference>
<dbReference type="InterPro" id="IPR050110">
    <property type="entry name" value="Glyoxalase_II_hydrolase"/>
</dbReference>
<comment type="subunit">
    <text evidence="7">Monomer.</text>
</comment>
<comment type="similarity">
    <text evidence="3 7">Belongs to the metallo-beta-lactamase superfamily. Glyoxalase II family.</text>
</comment>